<sequence length="244" mass="26426">MAAYSFYGTCVCPSCCVFSFLALRVLAFFFCVLVGGCGAVSEGRRGGIGAVAGRVLRAVVSCLPLLFSLSLLLVFFAARSPRALPFFPDPLRLPRQGLTKPPSARPAAEELFDAADGRGEAAASRMAEGGRPARPGAADREDHPRARRGPPRTKKKRAHQPQRRRTRQQRAKGGQHKTGEGDARKGPPDAAPSFEDGKGGKARHAALTSRNARKKDSGEYCLLCAAQIRTTRMNAIPQHCWRRM</sequence>
<feature type="region of interest" description="Disordered" evidence="1">
    <location>
        <begin position="118"/>
        <end position="213"/>
    </location>
</feature>
<reference evidence="3 4" key="1">
    <citation type="journal article" date="2012" name="BMC Genomics">
        <title>Comparative genomic analysis of human infective Trypanosoma cruzi lineages with the bat-restricted subspecies T. cruzi marinkellei.</title>
        <authorList>
            <person name="Franzen O."/>
            <person name="Talavera-Lopez C."/>
            <person name="Ochaya S."/>
            <person name="Butler C.E."/>
            <person name="Messenger L.A."/>
            <person name="Lewis M.D."/>
            <person name="Llewellyn M.S."/>
            <person name="Marinkelle C.J."/>
            <person name="Tyler K.M."/>
            <person name="Miles M.A."/>
            <person name="Andersson B."/>
        </authorList>
    </citation>
    <scope>NUCLEOTIDE SEQUENCE [LARGE SCALE GENOMIC DNA]</scope>
    <source>
        <strain evidence="3 4">B7</strain>
    </source>
</reference>
<feature type="transmembrane region" description="Helical" evidence="2">
    <location>
        <begin position="6"/>
        <end position="34"/>
    </location>
</feature>
<evidence type="ECO:0000256" key="2">
    <source>
        <dbReference type="SAM" id="Phobius"/>
    </source>
</evidence>
<accession>K2MLY0</accession>
<proteinExistence type="predicted"/>
<keyword evidence="2" id="KW-0812">Transmembrane</keyword>
<name>K2MLY0_TRYCR</name>
<comment type="caution">
    <text evidence="3">The sequence shown here is derived from an EMBL/GenBank/DDBJ whole genome shotgun (WGS) entry which is preliminary data.</text>
</comment>
<keyword evidence="2" id="KW-0472">Membrane</keyword>
<evidence type="ECO:0000256" key="1">
    <source>
        <dbReference type="SAM" id="MobiDB-lite"/>
    </source>
</evidence>
<evidence type="ECO:0000313" key="3">
    <source>
        <dbReference type="EMBL" id="EKF28175.1"/>
    </source>
</evidence>
<keyword evidence="4" id="KW-1185">Reference proteome</keyword>
<dbReference type="EMBL" id="AHKC01016556">
    <property type="protein sequence ID" value="EKF28175.1"/>
    <property type="molecule type" value="Genomic_DNA"/>
</dbReference>
<organism evidence="3 4">
    <name type="scientific">Trypanosoma cruzi marinkellei</name>
    <dbReference type="NCBI Taxonomy" id="85056"/>
    <lineage>
        <taxon>Eukaryota</taxon>
        <taxon>Discoba</taxon>
        <taxon>Euglenozoa</taxon>
        <taxon>Kinetoplastea</taxon>
        <taxon>Metakinetoplastina</taxon>
        <taxon>Trypanosomatida</taxon>
        <taxon>Trypanosomatidae</taxon>
        <taxon>Trypanosoma</taxon>
        <taxon>Schizotrypanum</taxon>
    </lineage>
</organism>
<dbReference type="AlphaFoldDB" id="K2MLY0"/>
<keyword evidence="2" id="KW-1133">Transmembrane helix</keyword>
<evidence type="ECO:0008006" key="5">
    <source>
        <dbReference type="Google" id="ProtNLM"/>
    </source>
</evidence>
<protein>
    <recommendedName>
        <fullName evidence="5">Transmembrane protein</fullName>
    </recommendedName>
</protein>
<gene>
    <name evidence="3" type="ORF">MOQ_008087</name>
</gene>
<feature type="compositionally biased region" description="Basic residues" evidence="1">
    <location>
        <begin position="145"/>
        <end position="175"/>
    </location>
</feature>
<feature type="compositionally biased region" description="Low complexity" evidence="1">
    <location>
        <begin position="127"/>
        <end position="136"/>
    </location>
</feature>
<feature type="non-terminal residue" evidence="3">
    <location>
        <position position="244"/>
    </location>
</feature>
<feature type="transmembrane region" description="Helical" evidence="2">
    <location>
        <begin position="55"/>
        <end position="78"/>
    </location>
</feature>
<dbReference type="Proteomes" id="UP000007350">
    <property type="component" value="Unassembled WGS sequence"/>
</dbReference>
<evidence type="ECO:0000313" key="4">
    <source>
        <dbReference type="Proteomes" id="UP000007350"/>
    </source>
</evidence>
<feature type="compositionally biased region" description="Basic and acidic residues" evidence="1">
    <location>
        <begin position="177"/>
        <end position="187"/>
    </location>
</feature>